<comment type="caution">
    <text evidence="2">The sequence shown here is derived from an EMBL/GenBank/DDBJ whole genome shotgun (WGS) entry which is preliminary data.</text>
</comment>
<evidence type="ECO:0000313" key="3">
    <source>
        <dbReference type="Proteomes" id="UP001597525"/>
    </source>
</evidence>
<dbReference type="EMBL" id="JBHUPB010000012">
    <property type="protein sequence ID" value="MFD2969229.1"/>
    <property type="molecule type" value="Genomic_DNA"/>
</dbReference>
<feature type="transmembrane region" description="Helical" evidence="1">
    <location>
        <begin position="12"/>
        <end position="34"/>
    </location>
</feature>
<evidence type="ECO:0000313" key="2">
    <source>
        <dbReference type="EMBL" id="MFD2969229.1"/>
    </source>
</evidence>
<feature type="transmembrane region" description="Helical" evidence="1">
    <location>
        <begin position="40"/>
        <end position="62"/>
    </location>
</feature>
<dbReference type="RefSeq" id="WP_320186442.1">
    <property type="nucleotide sequence ID" value="NZ_CP138332.1"/>
</dbReference>
<name>A0ABW6BL15_9SPHI</name>
<evidence type="ECO:0008006" key="4">
    <source>
        <dbReference type="Google" id="ProtNLM"/>
    </source>
</evidence>
<dbReference type="Proteomes" id="UP001597525">
    <property type="component" value="Unassembled WGS sequence"/>
</dbReference>
<keyword evidence="1" id="KW-1133">Transmembrane helix</keyword>
<sequence length="144" mass="16476">MEYKICLSYKTLLFYSILLPIVAFASLSNLIGIINNTNQVTGFGVFSLFGFIVLPILIIAGYRNNLCKINALQVRIGKEVYPRDAYKFAIEEYTLPFKERPLFSLHRRVYSRLTISRNSGGIVQSLDLDVSKKSMHELRQHLSI</sequence>
<protein>
    <recommendedName>
        <fullName evidence="4">DUF304 domain-containing protein</fullName>
    </recommendedName>
</protein>
<reference evidence="3" key="1">
    <citation type="journal article" date="2019" name="Int. J. Syst. Evol. Microbiol.">
        <title>The Global Catalogue of Microorganisms (GCM) 10K type strain sequencing project: providing services to taxonomists for standard genome sequencing and annotation.</title>
        <authorList>
            <consortium name="The Broad Institute Genomics Platform"/>
            <consortium name="The Broad Institute Genome Sequencing Center for Infectious Disease"/>
            <person name="Wu L."/>
            <person name="Ma J."/>
        </authorList>
    </citation>
    <scope>NUCLEOTIDE SEQUENCE [LARGE SCALE GENOMIC DNA]</scope>
    <source>
        <strain evidence="3">KCTC 22814</strain>
    </source>
</reference>
<organism evidence="2 3">
    <name type="scientific">Sphingobacterium bambusae</name>
    <dbReference type="NCBI Taxonomy" id="662858"/>
    <lineage>
        <taxon>Bacteria</taxon>
        <taxon>Pseudomonadati</taxon>
        <taxon>Bacteroidota</taxon>
        <taxon>Sphingobacteriia</taxon>
        <taxon>Sphingobacteriales</taxon>
        <taxon>Sphingobacteriaceae</taxon>
        <taxon>Sphingobacterium</taxon>
    </lineage>
</organism>
<keyword evidence="1" id="KW-0472">Membrane</keyword>
<proteinExistence type="predicted"/>
<gene>
    <name evidence="2" type="ORF">ACFS7Y_17675</name>
</gene>
<evidence type="ECO:0000256" key="1">
    <source>
        <dbReference type="SAM" id="Phobius"/>
    </source>
</evidence>
<keyword evidence="3" id="KW-1185">Reference proteome</keyword>
<accession>A0ABW6BL15</accession>
<keyword evidence="1" id="KW-0812">Transmembrane</keyword>